<keyword evidence="1" id="KW-0472">Membrane</keyword>
<dbReference type="Proteomes" id="UP000197025">
    <property type="component" value="Unassembled WGS sequence"/>
</dbReference>
<dbReference type="RefSeq" id="WP_088572337.1">
    <property type="nucleotide sequence ID" value="NZ_FYEK01000075.1"/>
</dbReference>
<dbReference type="FunCoup" id="A0A212RQH5">
    <property type="interactions" value="17"/>
</dbReference>
<dbReference type="AlphaFoldDB" id="A0A212RQH5"/>
<dbReference type="GO" id="GO:0015627">
    <property type="term" value="C:type II protein secretion system complex"/>
    <property type="evidence" value="ECO:0007669"/>
    <property type="project" value="TreeGrafter"/>
</dbReference>
<organism evidence="3 4">
    <name type="scientific">Thermoflexus hugenholtzii JAD2</name>
    <dbReference type="NCBI Taxonomy" id="877466"/>
    <lineage>
        <taxon>Bacteria</taxon>
        <taxon>Bacillati</taxon>
        <taxon>Chloroflexota</taxon>
        <taxon>Thermoflexia</taxon>
        <taxon>Thermoflexales</taxon>
        <taxon>Thermoflexaceae</taxon>
        <taxon>Thermoflexus</taxon>
    </lineage>
</organism>
<reference evidence="4" key="1">
    <citation type="submission" date="2017-06" db="EMBL/GenBank/DDBJ databases">
        <authorList>
            <person name="Varghese N."/>
            <person name="Submissions S."/>
        </authorList>
    </citation>
    <scope>NUCLEOTIDE SEQUENCE [LARGE SCALE GENOMIC DNA]</scope>
    <source>
        <strain evidence="4">JAD2</strain>
    </source>
</reference>
<feature type="domain" description="Helix-hairpin-helix DNA-binding motif class 1" evidence="2">
    <location>
        <begin position="176"/>
        <end position="195"/>
    </location>
</feature>
<dbReference type="GO" id="GO:0015628">
    <property type="term" value="P:protein secretion by the type II secretion system"/>
    <property type="evidence" value="ECO:0007669"/>
    <property type="project" value="TreeGrafter"/>
</dbReference>
<evidence type="ECO:0000313" key="3">
    <source>
        <dbReference type="EMBL" id="SNB74820.1"/>
    </source>
</evidence>
<dbReference type="SMART" id="SM00278">
    <property type="entry name" value="HhH1"/>
    <property type="match status" value="2"/>
</dbReference>
<dbReference type="EMBL" id="FYEK01000075">
    <property type="protein sequence ID" value="SNB74820.1"/>
    <property type="molecule type" value="Genomic_DNA"/>
</dbReference>
<evidence type="ECO:0000259" key="2">
    <source>
        <dbReference type="SMART" id="SM00278"/>
    </source>
</evidence>
<dbReference type="OrthoDB" id="9790239at2"/>
<sequence length="202" mass="21671">MAQEVGPRGRAGGSRWETAREVVVLAATLASFLASVWLLRRPAPAPIRIIPPPTPAPTLTPTPKWIQVYLTGAVQAPGVYTVPQGLRIWMLLEQAGGALPSADLERVNLAAPLMDGMHLHIPRRGEEASASPTPGPLLDLNTASVEELDRLPGIGPRAAQAIVDYRLKHGPFRRVEDLLNVPGIGPATLERIRPWVTVSPAP</sequence>
<dbReference type="InterPro" id="IPR004509">
    <property type="entry name" value="Competence_ComEA_HhH"/>
</dbReference>
<dbReference type="GO" id="GO:0003677">
    <property type="term" value="F:DNA binding"/>
    <property type="evidence" value="ECO:0007669"/>
    <property type="project" value="InterPro"/>
</dbReference>
<protein>
    <submittedName>
        <fullName evidence="3">Competence protein ComEA</fullName>
    </submittedName>
</protein>
<feature type="domain" description="Helix-hairpin-helix DNA-binding motif class 1" evidence="2">
    <location>
        <begin position="146"/>
        <end position="165"/>
    </location>
</feature>
<gene>
    <name evidence="3" type="ORF">SAMN02746019_00018130</name>
</gene>
<dbReference type="PANTHER" id="PTHR21180:SF32">
    <property type="entry name" value="ENDONUCLEASE_EXONUCLEASE_PHOSPHATASE FAMILY DOMAIN-CONTAINING PROTEIN 1"/>
    <property type="match status" value="1"/>
</dbReference>
<keyword evidence="1" id="KW-1133">Transmembrane helix</keyword>
<keyword evidence="1" id="KW-0812">Transmembrane</keyword>
<dbReference type="PANTHER" id="PTHR21180">
    <property type="entry name" value="ENDONUCLEASE/EXONUCLEASE/PHOSPHATASE FAMILY DOMAIN-CONTAINING PROTEIN 1"/>
    <property type="match status" value="1"/>
</dbReference>
<dbReference type="InterPro" id="IPR010994">
    <property type="entry name" value="RuvA_2-like"/>
</dbReference>
<dbReference type="Gene3D" id="1.10.150.320">
    <property type="entry name" value="Photosystem II 12 kDa extrinsic protein"/>
    <property type="match status" value="1"/>
</dbReference>
<dbReference type="InterPro" id="IPR003583">
    <property type="entry name" value="Hlx-hairpin-Hlx_DNA-bd_motif"/>
</dbReference>
<dbReference type="Pfam" id="PF12836">
    <property type="entry name" value="HHH_3"/>
    <property type="match status" value="1"/>
</dbReference>
<proteinExistence type="predicted"/>
<dbReference type="InterPro" id="IPR019554">
    <property type="entry name" value="Soluble_ligand-bd"/>
</dbReference>
<dbReference type="GO" id="GO:0006281">
    <property type="term" value="P:DNA repair"/>
    <property type="evidence" value="ECO:0007669"/>
    <property type="project" value="InterPro"/>
</dbReference>
<dbReference type="SUPFAM" id="SSF47781">
    <property type="entry name" value="RuvA domain 2-like"/>
    <property type="match status" value="1"/>
</dbReference>
<dbReference type="InterPro" id="IPR051675">
    <property type="entry name" value="Endo/Exo/Phosphatase_dom_1"/>
</dbReference>
<accession>A0A212RQH5</accession>
<evidence type="ECO:0000256" key="1">
    <source>
        <dbReference type="SAM" id="Phobius"/>
    </source>
</evidence>
<evidence type="ECO:0000313" key="4">
    <source>
        <dbReference type="Proteomes" id="UP000197025"/>
    </source>
</evidence>
<dbReference type="InParanoid" id="A0A212RQH5"/>
<dbReference type="NCBIfam" id="TIGR00426">
    <property type="entry name" value="competence protein ComEA helix-hairpin-helix repeat region"/>
    <property type="match status" value="1"/>
</dbReference>
<name>A0A212RQH5_9CHLR</name>
<feature type="transmembrane region" description="Helical" evidence="1">
    <location>
        <begin position="22"/>
        <end position="39"/>
    </location>
</feature>
<dbReference type="Pfam" id="PF10531">
    <property type="entry name" value="SLBB"/>
    <property type="match status" value="1"/>
</dbReference>
<keyword evidence="4" id="KW-1185">Reference proteome</keyword>